<dbReference type="Proteomes" id="UP000478417">
    <property type="component" value="Unassembled WGS sequence"/>
</dbReference>
<proteinExistence type="inferred from homology"/>
<accession>A0A6B2LZJ0</accession>
<gene>
    <name evidence="4" type="ORF">G0Q06_00450</name>
</gene>
<name>A0A6B2LZJ0_9BACT</name>
<dbReference type="Pfam" id="PF01136">
    <property type="entry name" value="Peptidase_U32"/>
    <property type="match status" value="1"/>
</dbReference>
<comment type="similarity">
    <text evidence="3">Belongs to the peptidase U32 family.</text>
</comment>
<dbReference type="GO" id="GO:0008233">
    <property type="term" value="F:peptidase activity"/>
    <property type="evidence" value="ECO:0007669"/>
    <property type="project" value="UniProtKB-KW"/>
</dbReference>
<dbReference type="AlphaFoldDB" id="A0A6B2LZJ0"/>
<dbReference type="PANTHER" id="PTHR30217:SF6">
    <property type="entry name" value="TRNA HYDROXYLATION PROTEIN P"/>
    <property type="match status" value="1"/>
</dbReference>
<dbReference type="InterPro" id="IPR051454">
    <property type="entry name" value="RNA/ubiquinone_mod_enzymes"/>
</dbReference>
<evidence type="ECO:0000313" key="4">
    <source>
        <dbReference type="EMBL" id="NDV60915.1"/>
    </source>
</evidence>
<dbReference type="PANTHER" id="PTHR30217">
    <property type="entry name" value="PEPTIDASE U32 FAMILY"/>
    <property type="match status" value="1"/>
</dbReference>
<dbReference type="RefSeq" id="WP_163961364.1">
    <property type="nucleotide sequence ID" value="NZ_JAAGNX010000001.1"/>
</dbReference>
<evidence type="ECO:0000256" key="1">
    <source>
        <dbReference type="ARBA" id="ARBA00022670"/>
    </source>
</evidence>
<dbReference type="InterPro" id="IPR001539">
    <property type="entry name" value="Peptidase_U32"/>
</dbReference>
<reference evidence="4 5" key="1">
    <citation type="submission" date="2020-02" db="EMBL/GenBank/DDBJ databases">
        <title>Albibacoteraceae fam. nov., the first described family within the subdivision 4 Verrucomicrobia.</title>
        <authorList>
            <person name="Xi F."/>
        </authorList>
    </citation>
    <scope>NUCLEOTIDE SEQUENCE [LARGE SCALE GENOMIC DNA]</scope>
    <source>
        <strain evidence="4 5">CK1056</strain>
    </source>
</reference>
<protein>
    <submittedName>
        <fullName evidence="4">U32 family peptidase</fullName>
    </submittedName>
</protein>
<sequence>MEVIQKNESPVVEVLAPAGCYASLQAAIDAGAHAVYFGLAQLNMRARSRRSFHLKDLGEIMERCRAGGIRGYLTLNTLLYDHDLKLCYKLLEAAKAHGVNAVIASDMACILRARELGLEVHLSTQLSVSNFKSFKFYSQYCDRIVLARELNLSMIKRLHEQIREAGLTGPGGRPMEIEAFAHGALCIAVSGRCGMSLYTDNASANRGACIQNCRKEYIVKDKDTGKELQIDNNFVMSPNDISTIEFLDKLVEAGVHTLKIEGRGRPPEYVKLVTRAYREAVEAIRGGTYGEDFVASVLDDLKKVYNRGLSDGYYLGREQGWSGVYGSKATRQKIQRGKVSHYYSKLGVAEVRPINPVSVGEEYVIIGETSGAVEGVIEMMQTDEGETQTAQAGEVFSIKVAQRVRENDAFYVLSPVETPGAGQS</sequence>
<evidence type="ECO:0000256" key="2">
    <source>
        <dbReference type="ARBA" id="ARBA00022801"/>
    </source>
</evidence>
<keyword evidence="5" id="KW-1185">Reference proteome</keyword>
<dbReference type="GO" id="GO:0006508">
    <property type="term" value="P:proteolysis"/>
    <property type="evidence" value="ECO:0007669"/>
    <property type="project" value="UniProtKB-KW"/>
</dbReference>
<evidence type="ECO:0000313" key="5">
    <source>
        <dbReference type="Proteomes" id="UP000478417"/>
    </source>
</evidence>
<dbReference type="EMBL" id="JAAGNX010000001">
    <property type="protein sequence ID" value="NDV60915.1"/>
    <property type="molecule type" value="Genomic_DNA"/>
</dbReference>
<keyword evidence="2" id="KW-0378">Hydrolase</keyword>
<organism evidence="4 5">
    <name type="scientific">Oceanipulchritudo coccoides</name>
    <dbReference type="NCBI Taxonomy" id="2706888"/>
    <lineage>
        <taxon>Bacteria</taxon>
        <taxon>Pseudomonadati</taxon>
        <taxon>Verrucomicrobiota</taxon>
        <taxon>Opitutia</taxon>
        <taxon>Puniceicoccales</taxon>
        <taxon>Oceanipulchritudinaceae</taxon>
        <taxon>Oceanipulchritudo</taxon>
    </lineage>
</organism>
<comment type="caution">
    <text evidence="4">The sequence shown here is derived from an EMBL/GenBank/DDBJ whole genome shotgun (WGS) entry which is preliminary data.</text>
</comment>
<keyword evidence="1" id="KW-0645">Protease</keyword>
<dbReference type="PROSITE" id="PS01276">
    <property type="entry name" value="PEPTIDASE_U32"/>
    <property type="match status" value="1"/>
</dbReference>
<evidence type="ECO:0000256" key="3">
    <source>
        <dbReference type="ARBA" id="ARBA00038374"/>
    </source>
</evidence>